<organism evidence="6 7">
    <name type="scientific">Cerasibacillus quisquiliarum</name>
    <dbReference type="NCBI Taxonomy" id="227865"/>
    <lineage>
        <taxon>Bacteria</taxon>
        <taxon>Bacillati</taxon>
        <taxon>Bacillota</taxon>
        <taxon>Bacilli</taxon>
        <taxon>Bacillales</taxon>
        <taxon>Bacillaceae</taxon>
        <taxon>Cerasibacillus</taxon>
    </lineage>
</organism>
<evidence type="ECO:0000256" key="1">
    <source>
        <dbReference type="ARBA" id="ARBA00005336"/>
    </source>
</evidence>
<dbReference type="SUPFAM" id="SSF52279">
    <property type="entry name" value="Beta-D-glucan exohydrolase, C-terminal domain"/>
    <property type="match status" value="1"/>
</dbReference>
<dbReference type="InterPro" id="IPR036881">
    <property type="entry name" value="Glyco_hydro_3_C_sf"/>
</dbReference>
<dbReference type="Proteomes" id="UP000321491">
    <property type="component" value="Unassembled WGS sequence"/>
</dbReference>
<feature type="coiled-coil region" evidence="4">
    <location>
        <begin position="304"/>
        <end position="341"/>
    </location>
</feature>
<dbReference type="InterPro" id="IPR036962">
    <property type="entry name" value="Glyco_hydro_3_N_sf"/>
</dbReference>
<keyword evidence="3" id="KW-0326">Glycosidase</keyword>
<comment type="similarity">
    <text evidence="1">Belongs to the glycosyl hydrolase 3 family.</text>
</comment>
<evidence type="ECO:0000256" key="4">
    <source>
        <dbReference type="SAM" id="Coils"/>
    </source>
</evidence>
<dbReference type="OrthoDB" id="9805821at2"/>
<dbReference type="Pfam" id="PF00933">
    <property type="entry name" value="Glyco_hydro_3"/>
    <property type="match status" value="1"/>
</dbReference>
<proteinExistence type="inferred from homology"/>
<gene>
    <name evidence="6" type="ORF">CQU01_01870</name>
</gene>
<comment type="caution">
    <text evidence="6">The sequence shown here is derived from an EMBL/GenBank/DDBJ whole genome shotgun (WGS) entry which is preliminary data.</text>
</comment>
<dbReference type="InterPro" id="IPR001764">
    <property type="entry name" value="Glyco_hydro_3_N"/>
</dbReference>
<protein>
    <submittedName>
        <fullName evidence="6">Beta-glucosidase</fullName>
    </submittedName>
</protein>
<evidence type="ECO:0000259" key="5">
    <source>
        <dbReference type="Pfam" id="PF00933"/>
    </source>
</evidence>
<name>A0A511UTM2_9BACI</name>
<dbReference type="GO" id="GO:0009254">
    <property type="term" value="P:peptidoglycan turnover"/>
    <property type="evidence" value="ECO:0007669"/>
    <property type="project" value="TreeGrafter"/>
</dbReference>
<dbReference type="PANTHER" id="PTHR30480:SF16">
    <property type="entry name" value="GLYCOSIDE HYDROLASE FAMILY 3 DOMAIN PROTEIN"/>
    <property type="match status" value="1"/>
</dbReference>
<reference evidence="6 7" key="1">
    <citation type="submission" date="2019-07" db="EMBL/GenBank/DDBJ databases">
        <title>Whole genome shotgun sequence of Cerasibacillus quisquiliarum NBRC 102429.</title>
        <authorList>
            <person name="Hosoyama A."/>
            <person name="Uohara A."/>
            <person name="Ohji S."/>
            <person name="Ichikawa N."/>
        </authorList>
    </citation>
    <scope>NUCLEOTIDE SEQUENCE [LARGE SCALE GENOMIC DNA]</scope>
    <source>
        <strain evidence="6 7">NBRC 102429</strain>
    </source>
</reference>
<dbReference type="SUPFAM" id="SSF51445">
    <property type="entry name" value="(Trans)glycosidases"/>
    <property type="match status" value="1"/>
</dbReference>
<evidence type="ECO:0000256" key="3">
    <source>
        <dbReference type="ARBA" id="ARBA00023295"/>
    </source>
</evidence>
<keyword evidence="2" id="KW-0378">Hydrolase</keyword>
<dbReference type="GO" id="GO:0004553">
    <property type="term" value="F:hydrolase activity, hydrolyzing O-glycosyl compounds"/>
    <property type="evidence" value="ECO:0007669"/>
    <property type="project" value="InterPro"/>
</dbReference>
<feature type="domain" description="Glycoside hydrolase family 3 N-terminal" evidence="5">
    <location>
        <begin position="6"/>
        <end position="331"/>
    </location>
</feature>
<dbReference type="PANTHER" id="PTHR30480">
    <property type="entry name" value="BETA-HEXOSAMINIDASE-RELATED"/>
    <property type="match status" value="1"/>
</dbReference>
<sequence length="510" mass="57727">MNKQWTLREKLAQLMMVGFHGQIPSEEICSLIEQEKIGSVILFARNIGSRDETKALTSQLQQVARNAHHPLPLLIAIDQENGIVSRLKEENTTFPGNMLLGACDDENLTYEISRATARELKALGINMNLAPVLDVNHNPKNPVIGVRSYGEKVEHVIKHGLAFVKGHSDEYVLTSGKHFPGHGNTSVDSHLDLPIVTSSRENLYYHEIAPFYEAIKQGLHSVMVNHVYYKAFDKEVVPASLSKVIITELLRDELQFNGVVVTDCLEMKAISDTVTTPEGAVQALRVGADLLIVSQTYDVQVATLNRLEQAVKDGEISIEQVNQSLERVNRLKENIQKQKRVTYHKEKHQMLARKAFQKGVTLRSDTRPLTPFKRTDDVKVLWLLEENDSFAEDVHLNENQMVQSFKTLDWEHVFLPWQKPAKISLSHNDAYLIFTNAQRLLKHHLDLINRLIKEQKQIVFIALKSPYVLSDIHETVTQLAVYEPNPYTVEAVLQVILGNEKANGKLPVTI</sequence>
<evidence type="ECO:0000256" key="2">
    <source>
        <dbReference type="ARBA" id="ARBA00022801"/>
    </source>
</evidence>
<accession>A0A511UTM2</accession>
<dbReference type="Gene3D" id="3.40.50.1700">
    <property type="entry name" value="Glycoside hydrolase family 3 C-terminal domain"/>
    <property type="match status" value="1"/>
</dbReference>
<dbReference type="Gene3D" id="3.20.20.300">
    <property type="entry name" value="Glycoside hydrolase, family 3, N-terminal domain"/>
    <property type="match status" value="1"/>
</dbReference>
<keyword evidence="7" id="KW-1185">Reference proteome</keyword>
<evidence type="ECO:0000313" key="6">
    <source>
        <dbReference type="EMBL" id="GEN29949.1"/>
    </source>
</evidence>
<evidence type="ECO:0000313" key="7">
    <source>
        <dbReference type="Proteomes" id="UP000321491"/>
    </source>
</evidence>
<keyword evidence="4" id="KW-0175">Coiled coil</keyword>
<dbReference type="AlphaFoldDB" id="A0A511UTM2"/>
<dbReference type="RefSeq" id="WP_146934578.1">
    <property type="nucleotide sequence ID" value="NZ_BJXW01000003.1"/>
</dbReference>
<dbReference type="GO" id="GO:0005975">
    <property type="term" value="P:carbohydrate metabolic process"/>
    <property type="evidence" value="ECO:0007669"/>
    <property type="project" value="InterPro"/>
</dbReference>
<dbReference type="InterPro" id="IPR050226">
    <property type="entry name" value="NagZ_Beta-hexosaminidase"/>
</dbReference>
<dbReference type="EMBL" id="BJXW01000003">
    <property type="protein sequence ID" value="GEN29949.1"/>
    <property type="molecule type" value="Genomic_DNA"/>
</dbReference>
<dbReference type="NCBIfam" id="NF003740">
    <property type="entry name" value="PRK05337.1"/>
    <property type="match status" value="1"/>
</dbReference>
<dbReference type="InterPro" id="IPR017853">
    <property type="entry name" value="GH"/>
</dbReference>